<keyword evidence="1" id="KW-0472">Membrane</keyword>
<gene>
    <name evidence="2" type="ORF">LZY01_18590</name>
</gene>
<organism evidence="2 3">
    <name type="scientific">Levilactobacillus zymae</name>
    <dbReference type="NCBI Taxonomy" id="267363"/>
    <lineage>
        <taxon>Bacteria</taxon>
        <taxon>Bacillati</taxon>
        <taxon>Bacillota</taxon>
        <taxon>Bacilli</taxon>
        <taxon>Lactobacillales</taxon>
        <taxon>Lactobacillaceae</taxon>
        <taxon>Levilactobacillus</taxon>
    </lineage>
</organism>
<evidence type="ECO:0000313" key="2">
    <source>
        <dbReference type="EMBL" id="GEO72691.1"/>
    </source>
</evidence>
<protein>
    <recommendedName>
        <fullName evidence="4">DUF4064 domain-containing protein</fullName>
    </recommendedName>
</protein>
<dbReference type="EMBL" id="BJZK01000026">
    <property type="protein sequence ID" value="GEO72691.1"/>
    <property type="molecule type" value="Genomic_DNA"/>
</dbReference>
<evidence type="ECO:0000313" key="3">
    <source>
        <dbReference type="Proteomes" id="UP000321794"/>
    </source>
</evidence>
<reference evidence="2 3" key="1">
    <citation type="submission" date="2019-07" db="EMBL/GenBank/DDBJ databases">
        <title>Whole genome shotgun sequence of Lactobacillus zymae NBRC 107157.</title>
        <authorList>
            <person name="Hosoyama A."/>
            <person name="Uohara A."/>
            <person name="Ohji S."/>
            <person name="Ichikawa N."/>
        </authorList>
    </citation>
    <scope>NUCLEOTIDE SEQUENCE [LARGE SCALE GENOMIC DNA]</scope>
    <source>
        <strain evidence="2 3">NBRC 107157</strain>
    </source>
</reference>
<dbReference type="PROSITE" id="PS51257">
    <property type="entry name" value="PROKAR_LIPOPROTEIN"/>
    <property type="match status" value="1"/>
</dbReference>
<comment type="caution">
    <text evidence="2">The sequence shown here is derived from an EMBL/GenBank/DDBJ whole genome shotgun (WGS) entry which is preliminary data.</text>
</comment>
<keyword evidence="1" id="KW-0812">Transmembrane</keyword>
<evidence type="ECO:0008006" key="4">
    <source>
        <dbReference type="Google" id="ProtNLM"/>
    </source>
</evidence>
<name>A0ABQ0WY80_9LACO</name>
<accession>A0ABQ0WY80</accession>
<feature type="transmembrane region" description="Helical" evidence="1">
    <location>
        <begin position="85"/>
        <end position="107"/>
    </location>
</feature>
<dbReference type="RefSeq" id="WP_057730042.1">
    <property type="nucleotide sequence ID" value="NZ_BJZK01000026.1"/>
</dbReference>
<evidence type="ECO:0000256" key="1">
    <source>
        <dbReference type="SAM" id="Phobius"/>
    </source>
</evidence>
<proteinExistence type="predicted"/>
<keyword evidence="1" id="KW-1133">Transmembrane helix</keyword>
<dbReference type="Proteomes" id="UP000321794">
    <property type="component" value="Unassembled WGS sequence"/>
</dbReference>
<keyword evidence="3" id="KW-1185">Reference proteome</keyword>
<sequence length="119" mass="12751">MGLKIIGAILVAVFGGAFTMVTIMACEKFARQLIAQRDLDPNSLTALVLTIGLIGLDGAVLILASLGLWALNVESFGWAQRTRNVYVALGLGGGSALVTLGILYQTLKQLWGYLRRDRS</sequence>
<feature type="transmembrane region" description="Helical" evidence="1">
    <location>
        <begin position="47"/>
        <end position="70"/>
    </location>
</feature>
<feature type="transmembrane region" description="Helical" evidence="1">
    <location>
        <begin position="6"/>
        <end position="26"/>
    </location>
</feature>